<dbReference type="InterPro" id="IPR019960">
    <property type="entry name" value="T1SS_VCA0849"/>
</dbReference>
<dbReference type="Pfam" id="PF17963">
    <property type="entry name" value="Big_9"/>
    <property type="match status" value="1"/>
</dbReference>
<keyword evidence="4" id="KW-0800">Toxin</keyword>
<dbReference type="PANTHER" id="PTHR38340:SF1">
    <property type="entry name" value="S-LAYER PROTEIN"/>
    <property type="match status" value="1"/>
</dbReference>
<dbReference type="GO" id="GO:0016020">
    <property type="term" value="C:membrane"/>
    <property type="evidence" value="ECO:0007669"/>
    <property type="project" value="UniProtKB-SubCell"/>
</dbReference>
<keyword evidence="11" id="KW-1185">Reference proteome</keyword>
<organism evidence="10 11">
    <name type="scientific">Aeromonas cavernicola</name>
    <dbReference type="NCBI Taxonomy" id="1006623"/>
    <lineage>
        <taxon>Bacteria</taxon>
        <taxon>Pseudomonadati</taxon>
        <taxon>Pseudomonadota</taxon>
        <taxon>Gammaproteobacteria</taxon>
        <taxon>Aeromonadales</taxon>
        <taxon>Aeromonadaceae</taxon>
        <taxon>Aeromonas</taxon>
    </lineage>
</organism>
<accession>A0A2H9U5Y5</accession>
<dbReference type="PANTHER" id="PTHR38340">
    <property type="entry name" value="S-LAYER PROTEIN"/>
    <property type="match status" value="1"/>
</dbReference>
<dbReference type="CDD" id="cd00198">
    <property type="entry name" value="vWFA"/>
    <property type="match status" value="1"/>
</dbReference>
<dbReference type="Gene3D" id="2.150.10.10">
    <property type="entry name" value="Serralysin-like metalloprotease, C-terminal"/>
    <property type="match status" value="1"/>
</dbReference>
<dbReference type="RefSeq" id="WP_100293554.1">
    <property type="nucleotide sequence ID" value="NZ_PGGC01000064.1"/>
</dbReference>
<dbReference type="Gene3D" id="3.40.50.410">
    <property type="entry name" value="von Willebrand factor, type A domain"/>
    <property type="match status" value="1"/>
</dbReference>
<gene>
    <name evidence="10" type="ORF">CUC53_07340</name>
</gene>
<dbReference type="SUPFAM" id="SSF51120">
    <property type="entry name" value="beta-Roll"/>
    <property type="match status" value="1"/>
</dbReference>
<comment type="subcellular location">
    <subcellularLocation>
        <location evidence="1">Membrane</location>
    </subcellularLocation>
    <subcellularLocation>
        <location evidence="2">Secreted</location>
    </subcellularLocation>
</comment>
<dbReference type="InterPro" id="IPR003995">
    <property type="entry name" value="RTX_toxin_determinant-A"/>
</dbReference>
<name>A0A2H9U5Y5_9GAMM</name>
<evidence type="ECO:0000256" key="3">
    <source>
        <dbReference type="ARBA" id="ARBA00022525"/>
    </source>
</evidence>
<dbReference type="EMBL" id="PGGC01000064">
    <property type="protein sequence ID" value="PJG59463.1"/>
    <property type="molecule type" value="Genomic_DNA"/>
</dbReference>
<dbReference type="Pfam" id="PF00353">
    <property type="entry name" value="HemolysinCabind"/>
    <property type="match status" value="1"/>
</dbReference>
<dbReference type="NCBIfam" id="TIGR03661">
    <property type="entry name" value="T1SS_VCA0849"/>
    <property type="match status" value="1"/>
</dbReference>
<dbReference type="AlphaFoldDB" id="A0A2H9U5Y5"/>
<feature type="non-terminal residue" evidence="10">
    <location>
        <position position="1"/>
    </location>
</feature>
<evidence type="ECO:0000256" key="8">
    <source>
        <dbReference type="ARBA" id="ARBA00023136"/>
    </source>
</evidence>
<evidence type="ECO:0000259" key="9">
    <source>
        <dbReference type="PROSITE" id="PS50234"/>
    </source>
</evidence>
<dbReference type="InterPro" id="IPR050557">
    <property type="entry name" value="RTX_toxin/Mannuronan_C5-epim"/>
</dbReference>
<dbReference type="Pfam" id="PF13519">
    <property type="entry name" value="VWA_2"/>
    <property type="match status" value="1"/>
</dbReference>
<sequence length="879" mass="90205">SVQVVDDVPVQPTEINTRVEEFSNPGTNLMIILDTSGSMDYASGVAGYTSRMAIAKASILQLINGYDDVGNVMVRLVGFASTATTNFLGSGDIWLTATQALNVINTITDTLGSGGTDYDDALIKAISAYDSVGKIIGGQNVLYFLSDGEPTESTTWSGVAGSGNNGINGAEQSAWQTFLTNNDIKAYALGMGTGATAPALEPISYNGESGTDLPAVIVTDLSQLASTLSATVQVPTTGNLLVDTGVIFGADGPATLPITSISHDADGNPATPDVIYTTAYSGYNAANNVLTIPTHGGGTLSVNLLTGDYSYSLSLDVANDYMETFHYTITDADGDVKSGELKLITTDASEVTVYDNSNHALVYEITVPGAITSVPLSDFTTTSNSANSGSNYNPWVYDSSGTGISVIDLGGNTIGTAVATNGDKWISSTLNNTTFDGAVTSGTLRLVDNNGTSTGAATLLTPEFTTSASGATTLSFDYDRSNVNASDVVTWSLYQFNGSTWEQLSGAGFSGSLAADPGPLTTITTGTLATNTKYRVYFSVNDGGGASASRLDLDNIKLNVTASATTAVSVVAAQGNVLTDLNFNPMSSDPWGAIDALGSEVSVLKIWNGSSYSAVTTSQTIAGLYGSLVIQSDGSYIYTPNPNLANQGKSDVFTYQVVQNDGDQDTAQLTIDIGATPVTVPTPIEGAADDNIINGTAGDDVLLGNGGNDTINGNSGNDHIEGGTGNDTLYGGDGNDILLGGVDADILDGGIGEDILIGGLGSDTMTGESGKDTFKWAAGDVGGSDIIKDFTTGSGGDVLDLSELLSGEQANKTSLDAYLNFSSGPGTGKSTLTIDLDGTSGGTTHTILFDNIDLTAGGTRADQQIIEDLLTQGNLKVDP</sequence>
<dbReference type="PROSITE" id="PS50234">
    <property type="entry name" value="VWFA"/>
    <property type="match status" value="1"/>
</dbReference>
<dbReference type="PRINTS" id="PR00313">
    <property type="entry name" value="CABNDNGRPT"/>
</dbReference>
<keyword evidence="5" id="KW-0677">Repeat</keyword>
<dbReference type="InterPro" id="IPR002035">
    <property type="entry name" value="VWF_A"/>
</dbReference>
<reference evidence="10 11" key="1">
    <citation type="submission" date="2017-11" db="EMBL/GenBank/DDBJ databases">
        <title>Draft genome sequence of environmental isolate Aeromonas cavernicola sp. nov. MDC 2508.</title>
        <authorList>
            <person name="Colston S.M."/>
            <person name="Navarro A."/>
            <person name="Martinez-Murcia A.J."/>
            <person name="Graf J."/>
        </authorList>
    </citation>
    <scope>NUCLEOTIDE SEQUENCE [LARGE SCALE GENOMIC DNA]</scope>
    <source>
        <strain evidence="10 11">MDC 2508</strain>
    </source>
</reference>
<feature type="domain" description="VWFA" evidence="9">
    <location>
        <begin position="28"/>
        <end position="232"/>
    </location>
</feature>
<dbReference type="PROSITE" id="PS00330">
    <property type="entry name" value="HEMOLYSIN_CALCIUM"/>
    <property type="match status" value="3"/>
</dbReference>
<evidence type="ECO:0000256" key="5">
    <source>
        <dbReference type="ARBA" id="ARBA00022737"/>
    </source>
</evidence>
<evidence type="ECO:0000256" key="1">
    <source>
        <dbReference type="ARBA" id="ARBA00004370"/>
    </source>
</evidence>
<proteinExistence type="predicted"/>
<dbReference type="OrthoDB" id="5192166at2"/>
<evidence type="ECO:0000256" key="2">
    <source>
        <dbReference type="ARBA" id="ARBA00004613"/>
    </source>
</evidence>
<keyword evidence="7" id="KW-0843">Virulence</keyword>
<protein>
    <submittedName>
        <fullName evidence="10">Hemolysin expression modulating protein</fullName>
    </submittedName>
</protein>
<dbReference type="InterPro" id="IPR010221">
    <property type="entry name" value="VCBS_dom"/>
</dbReference>
<keyword evidence="3" id="KW-0964">Secreted</keyword>
<keyword evidence="8" id="KW-0472">Membrane</keyword>
<evidence type="ECO:0000256" key="7">
    <source>
        <dbReference type="ARBA" id="ARBA00023026"/>
    </source>
</evidence>
<dbReference type="SUPFAM" id="SSF53300">
    <property type="entry name" value="vWA-like"/>
    <property type="match status" value="1"/>
</dbReference>
<dbReference type="GO" id="GO:0005509">
    <property type="term" value="F:calcium ion binding"/>
    <property type="evidence" value="ECO:0007669"/>
    <property type="project" value="InterPro"/>
</dbReference>
<dbReference type="GO" id="GO:0005576">
    <property type="term" value="C:extracellular region"/>
    <property type="evidence" value="ECO:0007669"/>
    <property type="project" value="UniProtKB-SubCell"/>
</dbReference>
<evidence type="ECO:0000256" key="4">
    <source>
        <dbReference type="ARBA" id="ARBA00022656"/>
    </source>
</evidence>
<dbReference type="GO" id="GO:0090729">
    <property type="term" value="F:toxin activity"/>
    <property type="evidence" value="ECO:0007669"/>
    <property type="project" value="UniProtKB-KW"/>
</dbReference>
<comment type="caution">
    <text evidence="10">The sequence shown here is derived from an EMBL/GenBank/DDBJ whole genome shotgun (WGS) entry which is preliminary data.</text>
</comment>
<evidence type="ECO:0000313" key="11">
    <source>
        <dbReference type="Proteomes" id="UP000235861"/>
    </source>
</evidence>
<evidence type="ECO:0000256" key="6">
    <source>
        <dbReference type="ARBA" id="ARBA00022837"/>
    </source>
</evidence>
<dbReference type="InterPro" id="IPR011049">
    <property type="entry name" value="Serralysin-like_metalloprot_C"/>
</dbReference>
<evidence type="ECO:0000313" key="10">
    <source>
        <dbReference type="EMBL" id="PJG59463.1"/>
    </source>
</evidence>
<dbReference type="InterPro" id="IPR018511">
    <property type="entry name" value="Hemolysin-typ_Ca-bd_CS"/>
</dbReference>
<dbReference type="InterPro" id="IPR001343">
    <property type="entry name" value="Hemolysn_Ca-bd"/>
</dbReference>
<dbReference type="Proteomes" id="UP000235861">
    <property type="component" value="Unassembled WGS sequence"/>
</dbReference>
<dbReference type="NCBIfam" id="TIGR01965">
    <property type="entry name" value="VCBS_repeat"/>
    <property type="match status" value="1"/>
</dbReference>
<dbReference type="PRINTS" id="PR01488">
    <property type="entry name" value="RTXTOXINA"/>
</dbReference>
<keyword evidence="6" id="KW-0106">Calcium</keyword>
<dbReference type="SMART" id="SM00327">
    <property type="entry name" value="VWA"/>
    <property type="match status" value="1"/>
</dbReference>
<dbReference type="InterPro" id="IPR036465">
    <property type="entry name" value="vWFA_dom_sf"/>
</dbReference>